<accession>A0A9P4RAD3</accession>
<dbReference type="InterPro" id="IPR000868">
    <property type="entry name" value="Isochorismatase-like_dom"/>
</dbReference>
<dbReference type="PANTHER" id="PTHR43540">
    <property type="entry name" value="PEROXYUREIDOACRYLATE/UREIDOACRYLATE AMIDOHYDROLASE-RELATED"/>
    <property type="match status" value="1"/>
</dbReference>
<keyword evidence="3" id="KW-0732">Signal</keyword>
<dbReference type="GO" id="GO:0016787">
    <property type="term" value="F:hydrolase activity"/>
    <property type="evidence" value="ECO:0007669"/>
    <property type="project" value="UniProtKB-KW"/>
</dbReference>
<dbReference type="InterPro" id="IPR036380">
    <property type="entry name" value="Isochorismatase-like_sf"/>
</dbReference>
<evidence type="ECO:0000313" key="6">
    <source>
        <dbReference type="Proteomes" id="UP000799444"/>
    </source>
</evidence>
<name>A0A9P4RAD3_9PLEO</name>
<sequence>MKLCQSMSSFQTIFYLPLLTSAQLVATYGNTTLPSTETSILGNLYNYWLPLGNKTYDLTRSLYLPTTKPVTIPMSGTRKSAIIEPSRSALVIIDMQNFFLHPDMNSRATGGRKAVQPTLEMIDAFRKKGMPVLWTNWGLDEYDLREIPASFLDGFGDGTASPLTTFGSDMGVVNGTEAGRLLMRGSWNARPYGPLYDAQVGGVAKGTDFYFHKNRLSGLWGAQTPLGIWLQENQMTTLFFGGVNADQCVWGTLLDAYYKGYDVVYVDDISATTSPEYATQMVKYNANLDGFLSNSSMIIAALG</sequence>
<dbReference type="PANTHER" id="PTHR43540:SF9">
    <property type="entry name" value="FAMILY HYDROLASE, PUTATIVE (AFU_ORTHOLOGUE AFUA_2G08700)-RELATED"/>
    <property type="match status" value="1"/>
</dbReference>
<keyword evidence="2 5" id="KW-0378">Hydrolase</keyword>
<dbReference type="Proteomes" id="UP000799444">
    <property type="component" value="Unassembled WGS sequence"/>
</dbReference>
<dbReference type="Gene3D" id="3.40.50.850">
    <property type="entry name" value="Isochorismatase-like"/>
    <property type="match status" value="1"/>
</dbReference>
<dbReference type="AlphaFoldDB" id="A0A9P4RAD3"/>
<evidence type="ECO:0000256" key="2">
    <source>
        <dbReference type="ARBA" id="ARBA00022801"/>
    </source>
</evidence>
<comment type="similarity">
    <text evidence="1">Belongs to the isochorismatase family.</text>
</comment>
<keyword evidence="6" id="KW-1185">Reference proteome</keyword>
<evidence type="ECO:0000259" key="4">
    <source>
        <dbReference type="Pfam" id="PF00857"/>
    </source>
</evidence>
<comment type="caution">
    <text evidence="5">The sequence shown here is derived from an EMBL/GenBank/DDBJ whole genome shotgun (WGS) entry which is preliminary data.</text>
</comment>
<feature type="domain" description="Isochorismatase-like" evidence="4">
    <location>
        <begin position="88"/>
        <end position="283"/>
    </location>
</feature>
<evidence type="ECO:0000256" key="3">
    <source>
        <dbReference type="SAM" id="SignalP"/>
    </source>
</evidence>
<proteinExistence type="inferred from homology"/>
<dbReference type="EMBL" id="ML996103">
    <property type="protein sequence ID" value="KAF2739808.1"/>
    <property type="molecule type" value="Genomic_DNA"/>
</dbReference>
<feature type="signal peptide" evidence="3">
    <location>
        <begin position="1"/>
        <end position="22"/>
    </location>
</feature>
<evidence type="ECO:0000313" key="5">
    <source>
        <dbReference type="EMBL" id="KAF2739808.1"/>
    </source>
</evidence>
<reference evidence="5" key="1">
    <citation type="journal article" date="2020" name="Stud. Mycol.">
        <title>101 Dothideomycetes genomes: a test case for predicting lifestyles and emergence of pathogens.</title>
        <authorList>
            <person name="Haridas S."/>
            <person name="Albert R."/>
            <person name="Binder M."/>
            <person name="Bloem J."/>
            <person name="Labutti K."/>
            <person name="Salamov A."/>
            <person name="Andreopoulos B."/>
            <person name="Baker S."/>
            <person name="Barry K."/>
            <person name="Bills G."/>
            <person name="Bluhm B."/>
            <person name="Cannon C."/>
            <person name="Castanera R."/>
            <person name="Culley D."/>
            <person name="Daum C."/>
            <person name="Ezra D."/>
            <person name="Gonzalez J."/>
            <person name="Henrissat B."/>
            <person name="Kuo A."/>
            <person name="Liang C."/>
            <person name="Lipzen A."/>
            <person name="Lutzoni F."/>
            <person name="Magnuson J."/>
            <person name="Mondo S."/>
            <person name="Nolan M."/>
            <person name="Ohm R."/>
            <person name="Pangilinan J."/>
            <person name="Park H.-J."/>
            <person name="Ramirez L."/>
            <person name="Alfaro M."/>
            <person name="Sun H."/>
            <person name="Tritt A."/>
            <person name="Yoshinaga Y."/>
            <person name="Zwiers L.-H."/>
            <person name="Turgeon B."/>
            <person name="Goodwin S."/>
            <person name="Spatafora J."/>
            <person name="Crous P."/>
            <person name="Grigoriev I."/>
        </authorList>
    </citation>
    <scope>NUCLEOTIDE SEQUENCE</scope>
    <source>
        <strain evidence="5">CBS 125425</strain>
    </source>
</reference>
<protein>
    <submittedName>
        <fullName evidence="5">Isochorismatase hydrolase</fullName>
    </submittedName>
</protein>
<dbReference type="CDD" id="cd00431">
    <property type="entry name" value="cysteine_hydrolases"/>
    <property type="match status" value="1"/>
</dbReference>
<dbReference type="SUPFAM" id="SSF52499">
    <property type="entry name" value="Isochorismatase-like hydrolases"/>
    <property type="match status" value="1"/>
</dbReference>
<dbReference type="OrthoDB" id="167809at2759"/>
<dbReference type="InterPro" id="IPR050272">
    <property type="entry name" value="Isochorismatase-like_hydrls"/>
</dbReference>
<dbReference type="Pfam" id="PF00857">
    <property type="entry name" value="Isochorismatase"/>
    <property type="match status" value="1"/>
</dbReference>
<evidence type="ECO:0000256" key="1">
    <source>
        <dbReference type="ARBA" id="ARBA00006336"/>
    </source>
</evidence>
<organism evidence="5 6">
    <name type="scientific">Polyplosphaeria fusca</name>
    <dbReference type="NCBI Taxonomy" id="682080"/>
    <lineage>
        <taxon>Eukaryota</taxon>
        <taxon>Fungi</taxon>
        <taxon>Dikarya</taxon>
        <taxon>Ascomycota</taxon>
        <taxon>Pezizomycotina</taxon>
        <taxon>Dothideomycetes</taxon>
        <taxon>Pleosporomycetidae</taxon>
        <taxon>Pleosporales</taxon>
        <taxon>Tetraplosphaeriaceae</taxon>
        <taxon>Polyplosphaeria</taxon>
    </lineage>
</organism>
<feature type="chain" id="PRO_5040163973" evidence="3">
    <location>
        <begin position="23"/>
        <end position="303"/>
    </location>
</feature>
<gene>
    <name evidence="5" type="ORF">EJ04DRAFT_540638</name>
</gene>